<dbReference type="OrthoDB" id="8891264at2759"/>
<evidence type="ECO:0000313" key="5">
    <source>
        <dbReference type="Proteomes" id="UP000631114"/>
    </source>
</evidence>
<sequence length="158" mass="17588">MAKILSSSNSSLKSSDESSQRLKNIHSFIAKALVEKFSKLYCEGLGRLNYELELATGGFSQANFLAEGGFGSVHRGVLLDSHAIAIKQHKLASSQGDHEFCSEVEVLNCAQHQNVVMLIGFCVEDRRRLLVYEYICNGSLDSHLYGKTFEVHFRNCVL</sequence>
<reference evidence="4 5" key="1">
    <citation type="submission" date="2020-10" db="EMBL/GenBank/DDBJ databases">
        <title>The Coptis chinensis genome and diversification of protoberbering-type alkaloids.</title>
        <authorList>
            <person name="Wang B."/>
            <person name="Shu S."/>
            <person name="Song C."/>
            <person name="Liu Y."/>
        </authorList>
    </citation>
    <scope>NUCLEOTIDE SEQUENCE [LARGE SCALE GENOMIC DNA]</scope>
    <source>
        <strain evidence="4">HL-2020</strain>
        <tissue evidence="4">Leaf</tissue>
    </source>
</reference>
<dbReference type="InterPro" id="IPR001245">
    <property type="entry name" value="Ser-Thr/Tyr_kinase_cat_dom"/>
</dbReference>
<dbReference type="EMBL" id="JADFTS010000002">
    <property type="protein sequence ID" value="KAF9620927.1"/>
    <property type="molecule type" value="Genomic_DNA"/>
</dbReference>
<dbReference type="SUPFAM" id="SSF56112">
    <property type="entry name" value="Protein kinase-like (PK-like)"/>
    <property type="match status" value="1"/>
</dbReference>
<dbReference type="InterPro" id="IPR011009">
    <property type="entry name" value="Kinase-like_dom_sf"/>
</dbReference>
<dbReference type="GO" id="GO:0005524">
    <property type="term" value="F:ATP binding"/>
    <property type="evidence" value="ECO:0007669"/>
    <property type="project" value="UniProtKB-KW"/>
</dbReference>
<dbReference type="PANTHER" id="PTHR47989">
    <property type="entry name" value="OS01G0750732 PROTEIN"/>
    <property type="match status" value="1"/>
</dbReference>
<proteinExistence type="predicted"/>
<evidence type="ECO:0000256" key="1">
    <source>
        <dbReference type="ARBA" id="ARBA00022741"/>
    </source>
</evidence>
<organism evidence="4 5">
    <name type="scientific">Coptis chinensis</name>
    <dbReference type="NCBI Taxonomy" id="261450"/>
    <lineage>
        <taxon>Eukaryota</taxon>
        <taxon>Viridiplantae</taxon>
        <taxon>Streptophyta</taxon>
        <taxon>Embryophyta</taxon>
        <taxon>Tracheophyta</taxon>
        <taxon>Spermatophyta</taxon>
        <taxon>Magnoliopsida</taxon>
        <taxon>Ranunculales</taxon>
        <taxon>Ranunculaceae</taxon>
        <taxon>Coptidoideae</taxon>
        <taxon>Coptis</taxon>
    </lineage>
</organism>
<comment type="caution">
    <text evidence="4">The sequence shown here is derived from an EMBL/GenBank/DDBJ whole genome shotgun (WGS) entry which is preliminary data.</text>
</comment>
<keyword evidence="5" id="KW-1185">Reference proteome</keyword>
<dbReference type="InterPro" id="IPR000719">
    <property type="entry name" value="Prot_kinase_dom"/>
</dbReference>
<protein>
    <recommendedName>
        <fullName evidence="3">Protein kinase domain-containing protein</fullName>
    </recommendedName>
</protein>
<dbReference type="Gene3D" id="3.30.200.20">
    <property type="entry name" value="Phosphorylase Kinase, domain 1"/>
    <property type="match status" value="1"/>
</dbReference>
<evidence type="ECO:0000256" key="2">
    <source>
        <dbReference type="ARBA" id="ARBA00022840"/>
    </source>
</evidence>
<evidence type="ECO:0000313" key="4">
    <source>
        <dbReference type="EMBL" id="KAF9620927.1"/>
    </source>
</evidence>
<dbReference type="PANTHER" id="PTHR47989:SF14">
    <property type="entry name" value="INACTIVE PROTEIN KINASE SELMODRAFT_444075"/>
    <property type="match status" value="1"/>
</dbReference>
<keyword evidence="2" id="KW-0067">ATP-binding</keyword>
<feature type="domain" description="Protein kinase" evidence="3">
    <location>
        <begin position="59"/>
        <end position="158"/>
    </location>
</feature>
<accession>A0A835IRE3</accession>
<dbReference type="Pfam" id="PF07714">
    <property type="entry name" value="PK_Tyr_Ser-Thr"/>
    <property type="match status" value="1"/>
</dbReference>
<dbReference type="Proteomes" id="UP000631114">
    <property type="component" value="Unassembled WGS sequence"/>
</dbReference>
<dbReference type="GO" id="GO:0004672">
    <property type="term" value="F:protein kinase activity"/>
    <property type="evidence" value="ECO:0007669"/>
    <property type="project" value="InterPro"/>
</dbReference>
<dbReference type="AlphaFoldDB" id="A0A835IRE3"/>
<gene>
    <name evidence="4" type="ORF">IFM89_015324</name>
</gene>
<name>A0A835IRE3_9MAGN</name>
<keyword evidence="1" id="KW-0547">Nucleotide-binding</keyword>
<dbReference type="FunFam" id="3.30.200.20:FF:000162">
    <property type="entry name" value="Adenine nucleotide alpha hydrolase-like domain kinase"/>
    <property type="match status" value="1"/>
</dbReference>
<dbReference type="PROSITE" id="PS50011">
    <property type="entry name" value="PROTEIN_KINASE_DOM"/>
    <property type="match status" value="1"/>
</dbReference>
<evidence type="ECO:0000259" key="3">
    <source>
        <dbReference type="PROSITE" id="PS50011"/>
    </source>
</evidence>